<reference evidence="2" key="1">
    <citation type="submission" date="2022-11" db="UniProtKB">
        <authorList>
            <consortium name="WormBaseParasite"/>
        </authorList>
    </citation>
    <scope>IDENTIFICATION</scope>
</reference>
<proteinExistence type="predicted"/>
<evidence type="ECO:0000313" key="1">
    <source>
        <dbReference type="Proteomes" id="UP000887565"/>
    </source>
</evidence>
<organism evidence="1 2">
    <name type="scientific">Romanomermis culicivorax</name>
    <name type="common">Nematode worm</name>
    <dbReference type="NCBI Taxonomy" id="13658"/>
    <lineage>
        <taxon>Eukaryota</taxon>
        <taxon>Metazoa</taxon>
        <taxon>Ecdysozoa</taxon>
        <taxon>Nematoda</taxon>
        <taxon>Enoplea</taxon>
        <taxon>Dorylaimia</taxon>
        <taxon>Mermithida</taxon>
        <taxon>Mermithoidea</taxon>
        <taxon>Mermithidae</taxon>
        <taxon>Romanomermis</taxon>
    </lineage>
</organism>
<dbReference type="AlphaFoldDB" id="A0A915HH39"/>
<dbReference type="WBParaSite" id="nRc.2.0.1.t00935-RA">
    <property type="protein sequence ID" value="nRc.2.0.1.t00935-RA"/>
    <property type="gene ID" value="nRc.2.0.1.g00935"/>
</dbReference>
<accession>A0A915HH39</accession>
<evidence type="ECO:0000313" key="2">
    <source>
        <dbReference type="WBParaSite" id="nRc.2.0.1.t00935-RA"/>
    </source>
</evidence>
<keyword evidence="1" id="KW-1185">Reference proteome</keyword>
<sequence length="93" mass="10364">MALVAFRKNLALRVPRGENYKLRANATSEMGCMTSSRALQRFYSDLNGKFNKPYTPDPLGQRLICNSSDFCNGKMTSAAARKFYDAAIFLAVT</sequence>
<protein>
    <submittedName>
        <fullName evidence="2">Uncharacterized protein</fullName>
    </submittedName>
</protein>
<dbReference type="Proteomes" id="UP000887565">
    <property type="component" value="Unplaced"/>
</dbReference>
<name>A0A915HH39_ROMCU</name>